<dbReference type="Proteomes" id="UP000031515">
    <property type="component" value="Unassembled WGS sequence"/>
</dbReference>
<organism evidence="5 6">
    <name type="scientific">Chaetura pelagica</name>
    <name type="common">Chimney swift</name>
    <name type="synonym">Hirundo pelagica</name>
    <dbReference type="NCBI Taxonomy" id="8897"/>
    <lineage>
        <taxon>Eukaryota</taxon>
        <taxon>Metazoa</taxon>
        <taxon>Chordata</taxon>
        <taxon>Craniata</taxon>
        <taxon>Vertebrata</taxon>
        <taxon>Euteleostomi</taxon>
        <taxon>Archelosauria</taxon>
        <taxon>Archosauria</taxon>
        <taxon>Dinosauria</taxon>
        <taxon>Saurischia</taxon>
        <taxon>Theropoda</taxon>
        <taxon>Coelurosauria</taxon>
        <taxon>Aves</taxon>
        <taxon>Neognathae</taxon>
        <taxon>Neoaves</taxon>
        <taxon>Strisores</taxon>
        <taxon>Apodiformes</taxon>
        <taxon>Apodidae</taxon>
        <taxon>Apodinae</taxon>
        <taxon>Chaetura</taxon>
    </lineage>
</organism>
<evidence type="ECO:0000313" key="6">
    <source>
        <dbReference type="Proteomes" id="UP000031515"/>
    </source>
</evidence>
<dbReference type="SMART" id="SM00248">
    <property type="entry name" value="ANK"/>
    <property type="match status" value="2"/>
</dbReference>
<feature type="compositionally biased region" description="Polar residues" evidence="4">
    <location>
        <begin position="195"/>
        <end position="204"/>
    </location>
</feature>
<keyword evidence="6" id="KW-1185">Reference proteome</keyword>
<name>A0A093DLS4_CHAPE</name>
<evidence type="ECO:0000256" key="2">
    <source>
        <dbReference type="ARBA" id="ARBA00023054"/>
    </source>
</evidence>
<feature type="non-terminal residue" evidence="5">
    <location>
        <position position="360"/>
    </location>
</feature>
<sequence>QDWTKNDEKLLQAVDYNDAGKVTSLLVRKGLVPTKLDSEGKSAFHLAAMRGNVDCLEAMLAHGVDAMTKDSSGYTALHLASRHGHPQCVSKLLQASCPVDVVDNNGRTALHLAGEWVQCWGVGTVLGSGDSAREWGQWRGVGTVEGSGDIAGEWGQWRGVGTLQGRSSGVLQSGGGLGKREATLDVMAPLPWCLPQTSSPSQSSVREKNSTPRKRKAPLPPLGTLSQEDRDAYEEIVRLRQERAQFLHKIRGLEQQEKQRRERAEVDEGSLRSMEKQIQELEKQLAARDGEKERLGKEVETLRSRLSSLENEKENTSYDIETLQDEEGDPLEFPGAELLLSKKTLSPSAEELLATLQLQV</sequence>
<feature type="repeat" description="ANK" evidence="3">
    <location>
        <begin position="72"/>
        <end position="104"/>
    </location>
</feature>
<dbReference type="InterPro" id="IPR002110">
    <property type="entry name" value="Ankyrin_rpt"/>
</dbReference>
<dbReference type="InterPro" id="IPR036770">
    <property type="entry name" value="Ankyrin_rpt-contain_sf"/>
</dbReference>
<dbReference type="Pfam" id="PF12796">
    <property type="entry name" value="Ank_2"/>
    <property type="match status" value="1"/>
</dbReference>
<dbReference type="PANTHER" id="PTHR24129">
    <property type="entry name" value="ANKYCORBIN"/>
    <property type="match status" value="1"/>
</dbReference>
<feature type="region of interest" description="Disordered" evidence="4">
    <location>
        <begin position="193"/>
        <end position="228"/>
    </location>
</feature>
<evidence type="ECO:0000256" key="3">
    <source>
        <dbReference type="PROSITE-ProRule" id="PRU00023"/>
    </source>
</evidence>
<gene>
    <name evidence="5" type="ORF">M959_10073</name>
</gene>
<reference evidence="6" key="2">
    <citation type="journal article" date="2014" name="Science">
        <title>Comparative genomics reveals insights into avian genome evolution and adaptation.</title>
        <authorList>
            <consortium name="Avian Genome Consortium"/>
            <person name="Zhang G."/>
            <person name="Li C."/>
            <person name="Li Q."/>
            <person name="Li B."/>
            <person name="Larkin D.M."/>
            <person name="Lee C."/>
            <person name="Storz J.F."/>
            <person name="Antunes A."/>
            <person name="Greenwold M.J."/>
            <person name="Meredith R.W."/>
            <person name="Odeen A."/>
            <person name="Cui J."/>
            <person name="Zhou Q."/>
            <person name="Xu L."/>
            <person name="Pan H."/>
            <person name="Wang Z."/>
            <person name="Jin L."/>
            <person name="Zhang P."/>
            <person name="Hu H."/>
            <person name="Yang W."/>
            <person name="Hu J."/>
            <person name="Xiao J."/>
            <person name="Yang Z."/>
            <person name="Liu Y."/>
            <person name="Xie Q."/>
            <person name="Yu H."/>
            <person name="Lian J."/>
            <person name="Wen P."/>
            <person name="Zhang F."/>
            <person name="Li H."/>
            <person name="Zeng Y."/>
            <person name="Xiong Z."/>
            <person name="Liu S."/>
            <person name="Zhou L."/>
            <person name="Huang Z."/>
            <person name="An N."/>
            <person name="Wang J."/>
            <person name="Zheng Q."/>
            <person name="Xiong Y."/>
            <person name="Wang G."/>
            <person name="Wang B."/>
            <person name="Wang J."/>
            <person name="Fan Y."/>
            <person name="da Fonseca R.R."/>
            <person name="Alfaro-Nunez A."/>
            <person name="Schubert M."/>
            <person name="Orlando L."/>
            <person name="Mourier T."/>
            <person name="Howard J.T."/>
            <person name="Ganapathy G."/>
            <person name="Pfenning A."/>
            <person name="Whitney O."/>
            <person name="Rivas M.V."/>
            <person name="Hara E."/>
            <person name="Smith J."/>
            <person name="Farre M."/>
            <person name="Narayan J."/>
            <person name="Slavov G."/>
            <person name="Romanov M.N."/>
            <person name="Borges R."/>
            <person name="Machado J.P."/>
            <person name="Khan I."/>
            <person name="Springer M.S."/>
            <person name="Gatesy J."/>
            <person name="Hoffmann F.G."/>
            <person name="Opazo J.C."/>
            <person name="Hastad O."/>
            <person name="Sawyer R.H."/>
            <person name="Kim H."/>
            <person name="Kim K.W."/>
            <person name="Kim H.J."/>
            <person name="Cho S."/>
            <person name="Li N."/>
            <person name="Huang Y."/>
            <person name="Bruford M.W."/>
            <person name="Zhan X."/>
            <person name="Dixon A."/>
            <person name="Bertelsen M.F."/>
            <person name="Derryberry E."/>
            <person name="Warren W."/>
            <person name="Wilson R.K."/>
            <person name="Li S."/>
            <person name="Ray D.A."/>
            <person name="Green R.E."/>
            <person name="O'Brien S.J."/>
            <person name="Griffin D."/>
            <person name="Johnson W.E."/>
            <person name="Haussler D."/>
            <person name="Ryder O.A."/>
            <person name="Willerslev E."/>
            <person name="Graves G.R."/>
            <person name="Alstrom P."/>
            <person name="Fjeldsa J."/>
            <person name="Mindell D.P."/>
            <person name="Edwards S.V."/>
            <person name="Braun E.L."/>
            <person name="Rahbek C."/>
            <person name="Burt D.W."/>
            <person name="Houde P."/>
            <person name="Zhang Y."/>
            <person name="Yang H."/>
            <person name="Wang J."/>
            <person name="Jarvis E.D."/>
            <person name="Gilbert M.T."/>
            <person name="Wang J."/>
        </authorList>
    </citation>
    <scope>NUCLEOTIDE SEQUENCE [LARGE SCALE GENOMIC DNA]</scope>
</reference>
<protein>
    <submittedName>
        <fullName evidence="5">Ankyrin repeat domain-containing protein 24</fullName>
    </submittedName>
</protein>
<dbReference type="PANTHER" id="PTHR24129:SF0">
    <property type="entry name" value="ANKYCORBIN"/>
    <property type="match status" value="1"/>
</dbReference>
<dbReference type="Gene3D" id="1.10.287.1490">
    <property type="match status" value="1"/>
</dbReference>
<feature type="repeat" description="ANK" evidence="3">
    <location>
        <begin position="39"/>
        <end position="71"/>
    </location>
</feature>
<accession>A0A093DLS4</accession>
<feature type="region of interest" description="Disordered" evidence="4">
    <location>
        <begin position="307"/>
        <end position="331"/>
    </location>
</feature>
<dbReference type="EMBL" id="KN127067">
    <property type="protein sequence ID" value="KFU94802.1"/>
    <property type="molecule type" value="Genomic_DNA"/>
</dbReference>
<dbReference type="AlphaFoldDB" id="A0A093DLS4"/>
<keyword evidence="3" id="KW-0040">ANK repeat</keyword>
<dbReference type="PROSITE" id="PS50088">
    <property type="entry name" value="ANK_REPEAT"/>
    <property type="match status" value="2"/>
</dbReference>
<feature type="non-terminal residue" evidence="5">
    <location>
        <position position="1"/>
    </location>
</feature>
<reference evidence="5 6" key="1">
    <citation type="submission" date="2013-08" db="EMBL/GenBank/DDBJ databases">
        <title>Genome evolution of avian class.</title>
        <authorList>
            <person name="Zhang G."/>
            <person name="Li C."/>
        </authorList>
    </citation>
    <scope>NUCLEOTIDE SEQUENCE [LARGE SCALE GENOMIC DNA]</scope>
    <source>
        <strain evidence="5">M959</strain>
    </source>
</reference>
<proteinExistence type="predicted"/>
<dbReference type="PROSITE" id="PS50297">
    <property type="entry name" value="ANK_REP_REGION"/>
    <property type="match status" value="2"/>
</dbReference>
<evidence type="ECO:0000313" key="5">
    <source>
        <dbReference type="EMBL" id="KFU94802.1"/>
    </source>
</evidence>
<dbReference type="Gene3D" id="1.25.40.20">
    <property type="entry name" value="Ankyrin repeat-containing domain"/>
    <property type="match status" value="2"/>
</dbReference>
<keyword evidence="2" id="KW-0175">Coiled coil</keyword>
<dbReference type="SUPFAM" id="SSF48403">
    <property type="entry name" value="Ankyrin repeat"/>
    <property type="match status" value="1"/>
</dbReference>
<keyword evidence="1" id="KW-0677">Repeat</keyword>
<dbReference type="InterPro" id="IPR042420">
    <property type="entry name" value="RAI14/UACA"/>
</dbReference>
<evidence type="ECO:0000256" key="1">
    <source>
        <dbReference type="ARBA" id="ARBA00022737"/>
    </source>
</evidence>
<dbReference type="GO" id="GO:0003779">
    <property type="term" value="F:actin binding"/>
    <property type="evidence" value="ECO:0007669"/>
    <property type="project" value="InterPro"/>
</dbReference>
<evidence type="ECO:0000256" key="4">
    <source>
        <dbReference type="SAM" id="MobiDB-lite"/>
    </source>
</evidence>